<keyword evidence="6" id="KW-1185">Reference proteome</keyword>
<evidence type="ECO:0000256" key="2">
    <source>
        <dbReference type="ARBA" id="ARBA00005709"/>
    </source>
</evidence>
<dbReference type="InterPro" id="IPR001492">
    <property type="entry name" value="Flagellin"/>
</dbReference>
<sequence length="313" mass="32981">MSIDRVATNNQTSYMLSQIAKANVKLQQSEYQVTTGKNSSDYAGIGDKTAALEGARAAAERAKGYAASTQLAMTQTDLQNTQLTTLTGLASQLQKAVRSAVSKSDGTGLMTTAKSIFDQATAILNAKDSNGNYIYGGEISDQPPFTATSLSDLVTQPSVSSFFQNGTVKKSVTVGDGQTETIGVLASDIGTDLMNALKALYQEDQSTSLSGSITETQIGNLSNNVTPKTDTAYKNLNAVTAQNGNTYTTLKNDVTNQQSLQNLYTGFVSDIEDADMATALTNLSNNQTALQAVLTVTSKLNDLTLLNFLPASG</sequence>
<evidence type="ECO:0000256" key="1">
    <source>
        <dbReference type="ARBA" id="ARBA00004365"/>
    </source>
</evidence>
<comment type="caution">
    <text evidence="5">The sequence shown here is derived from an EMBL/GenBank/DDBJ whole genome shotgun (WGS) entry which is preliminary data.</text>
</comment>
<organism evidence="5 6">
    <name type="scientific">Rhizomicrobium electricum</name>
    <dbReference type="NCBI Taxonomy" id="480070"/>
    <lineage>
        <taxon>Bacteria</taxon>
        <taxon>Pseudomonadati</taxon>
        <taxon>Pseudomonadota</taxon>
        <taxon>Alphaproteobacteria</taxon>
        <taxon>Micropepsales</taxon>
        <taxon>Micropepsaceae</taxon>
        <taxon>Rhizomicrobium</taxon>
    </lineage>
</organism>
<reference evidence="6" key="1">
    <citation type="journal article" date="2019" name="Int. J. Syst. Evol. Microbiol.">
        <title>The Global Catalogue of Microorganisms (GCM) 10K type strain sequencing project: providing services to taxonomists for standard genome sequencing and annotation.</title>
        <authorList>
            <consortium name="The Broad Institute Genomics Platform"/>
            <consortium name="The Broad Institute Genome Sequencing Center for Infectious Disease"/>
            <person name="Wu L."/>
            <person name="Ma J."/>
        </authorList>
    </citation>
    <scope>NUCLEOTIDE SEQUENCE [LARGE SCALE GENOMIC DNA]</scope>
    <source>
        <strain evidence="6">JCM 15089</strain>
    </source>
</reference>
<name>A0ABP3PZD8_9PROT</name>
<dbReference type="Pfam" id="PF00700">
    <property type="entry name" value="Flagellin_C"/>
    <property type="match status" value="1"/>
</dbReference>
<comment type="subcellular location">
    <subcellularLocation>
        <location evidence="1">Bacterial flagellum</location>
    </subcellularLocation>
</comment>
<dbReference type="Proteomes" id="UP001499951">
    <property type="component" value="Unassembled WGS sequence"/>
</dbReference>
<evidence type="ECO:0000256" key="3">
    <source>
        <dbReference type="ARBA" id="ARBA00023143"/>
    </source>
</evidence>
<dbReference type="SUPFAM" id="SSF64518">
    <property type="entry name" value="Phase 1 flagellin"/>
    <property type="match status" value="1"/>
</dbReference>
<dbReference type="PANTHER" id="PTHR42792:SF1">
    <property type="entry name" value="FLAGELLAR HOOK-ASSOCIATED PROTEIN 3"/>
    <property type="match status" value="1"/>
</dbReference>
<dbReference type="PANTHER" id="PTHR42792">
    <property type="entry name" value="FLAGELLIN"/>
    <property type="match status" value="1"/>
</dbReference>
<evidence type="ECO:0000259" key="4">
    <source>
        <dbReference type="Pfam" id="PF00700"/>
    </source>
</evidence>
<evidence type="ECO:0000313" key="6">
    <source>
        <dbReference type="Proteomes" id="UP001499951"/>
    </source>
</evidence>
<dbReference type="Gene3D" id="1.20.1330.10">
    <property type="entry name" value="f41 fragment of flagellin, N-terminal domain"/>
    <property type="match status" value="1"/>
</dbReference>
<proteinExistence type="inferred from homology"/>
<feature type="domain" description="Flagellin C-terminal" evidence="4">
    <location>
        <begin position="228"/>
        <end position="309"/>
    </location>
</feature>
<gene>
    <name evidence="5" type="ORF">GCM10008942_25090</name>
</gene>
<comment type="similarity">
    <text evidence="2">Belongs to the bacterial flagellin family.</text>
</comment>
<dbReference type="RefSeq" id="WP_166935591.1">
    <property type="nucleotide sequence ID" value="NZ_BAAADD010000006.1"/>
</dbReference>
<dbReference type="EMBL" id="BAAADD010000006">
    <property type="protein sequence ID" value="GAA0575282.1"/>
    <property type="molecule type" value="Genomic_DNA"/>
</dbReference>
<keyword evidence="3" id="KW-0975">Bacterial flagellum</keyword>
<accession>A0ABP3PZD8</accession>
<dbReference type="InterPro" id="IPR046358">
    <property type="entry name" value="Flagellin_C"/>
</dbReference>
<protein>
    <recommendedName>
        <fullName evidence="4">Flagellin C-terminal domain-containing protein</fullName>
    </recommendedName>
</protein>
<evidence type="ECO:0000313" key="5">
    <source>
        <dbReference type="EMBL" id="GAA0575282.1"/>
    </source>
</evidence>